<feature type="transmembrane region" description="Helical" evidence="1">
    <location>
        <begin position="6"/>
        <end position="26"/>
    </location>
</feature>
<keyword evidence="1" id="KW-1133">Transmembrane helix</keyword>
<sequence length="183" mass="19751">MESPVLLVIIGCEIGFWVVVFAGLAVRYGLRAPRASTIILRMVPVVDLVLLVAVALDLHSGATVEQIHRIAGIYLGVTVAFGHSMIRWADVRCAHWFFDGPAPTPRPKRGPEAVRNEIVGFGRWLLAAGVAGIAVLGLAVTVADTDQAHDLYGIFPLLGIITAIWFATGPAWAWFDQGSRVRS</sequence>
<evidence type="ECO:0000313" key="2">
    <source>
        <dbReference type="EMBL" id="MCP2178446.1"/>
    </source>
</evidence>
<feature type="transmembrane region" description="Helical" evidence="1">
    <location>
        <begin position="154"/>
        <end position="175"/>
    </location>
</feature>
<dbReference type="Proteomes" id="UP001206895">
    <property type="component" value="Unassembled WGS sequence"/>
</dbReference>
<dbReference type="RefSeq" id="WP_253663349.1">
    <property type="nucleotide sequence ID" value="NZ_BAAAJQ010000003.1"/>
</dbReference>
<keyword evidence="1" id="KW-0472">Membrane</keyword>
<feature type="transmembrane region" description="Helical" evidence="1">
    <location>
        <begin position="67"/>
        <end position="86"/>
    </location>
</feature>
<reference evidence="2 3" key="1">
    <citation type="submission" date="2022-06" db="EMBL/GenBank/DDBJ databases">
        <title>Genomic Encyclopedia of Archaeal and Bacterial Type Strains, Phase II (KMG-II): from individual species to whole genera.</title>
        <authorList>
            <person name="Goeker M."/>
        </authorList>
    </citation>
    <scope>NUCLEOTIDE SEQUENCE [LARGE SCALE GENOMIC DNA]</scope>
    <source>
        <strain evidence="2 3">DSM 44693</strain>
    </source>
</reference>
<gene>
    <name evidence="2" type="ORF">LX13_004287</name>
</gene>
<organism evidence="2 3">
    <name type="scientific">Williamsia maris</name>
    <dbReference type="NCBI Taxonomy" id="72806"/>
    <lineage>
        <taxon>Bacteria</taxon>
        <taxon>Bacillati</taxon>
        <taxon>Actinomycetota</taxon>
        <taxon>Actinomycetes</taxon>
        <taxon>Mycobacteriales</taxon>
        <taxon>Nocardiaceae</taxon>
        <taxon>Williamsia</taxon>
    </lineage>
</organism>
<feature type="transmembrane region" description="Helical" evidence="1">
    <location>
        <begin position="38"/>
        <end position="55"/>
    </location>
</feature>
<keyword evidence="1" id="KW-0812">Transmembrane</keyword>
<keyword evidence="3" id="KW-1185">Reference proteome</keyword>
<accession>A0ABT1HKH6</accession>
<comment type="caution">
    <text evidence="2">The sequence shown here is derived from an EMBL/GenBank/DDBJ whole genome shotgun (WGS) entry which is preliminary data.</text>
</comment>
<protein>
    <recommendedName>
        <fullName evidence="4">Integral membrane protein</fullName>
    </recommendedName>
</protein>
<name>A0ABT1HKH6_9NOCA</name>
<dbReference type="EMBL" id="JAMTCJ010000004">
    <property type="protein sequence ID" value="MCP2178446.1"/>
    <property type="molecule type" value="Genomic_DNA"/>
</dbReference>
<proteinExistence type="predicted"/>
<evidence type="ECO:0000313" key="3">
    <source>
        <dbReference type="Proteomes" id="UP001206895"/>
    </source>
</evidence>
<evidence type="ECO:0000256" key="1">
    <source>
        <dbReference type="SAM" id="Phobius"/>
    </source>
</evidence>
<evidence type="ECO:0008006" key="4">
    <source>
        <dbReference type="Google" id="ProtNLM"/>
    </source>
</evidence>
<feature type="transmembrane region" description="Helical" evidence="1">
    <location>
        <begin position="124"/>
        <end position="142"/>
    </location>
</feature>